<dbReference type="PROSITE" id="PS00107">
    <property type="entry name" value="PROTEIN_KINASE_ATP"/>
    <property type="match status" value="1"/>
</dbReference>
<evidence type="ECO:0000256" key="7">
    <source>
        <dbReference type="ARBA" id="ARBA00022777"/>
    </source>
</evidence>
<evidence type="ECO:0000256" key="8">
    <source>
        <dbReference type="ARBA" id="ARBA00022840"/>
    </source>
</evidence>
<dbReference type="Pfam" id="PF00069">
    <property type="entry name" value="Pkinase"/>
    <property type="match status" value="1"/>
</dbReference>
<dbReference type="InterPro" id="IPR000719">
    <property type="entry name" value="Prot_kinase_dom"/>
</dbReference>
<dbReference type="GO" id="GO:0005524">
    <property type="term" value="F:ATP binding"/>
    <property type="evidence" value="ECO:0007669"/>
    <property type="project" value="UniProtKB-UniRule"/>
</dbReference>
<evidence type="ECO:0000256" key="9">
    <source>
        <dbReference type="PROSITE-ProRule" id="PRU10141"/>
    </source>
</evidence>
<evidence type="ECO:0000256" key="11">
    <source>
        <dbReference type="SAM" id="MobiDB-lite"/>
    </source>
</evidence>
<evidence type="ECO:0000259" key="12">
    <source>
        <dbReference type="PROSITE" id="PS50011"/>
    </source>
</evidence>
<dbReference type="FunFam" id="3.30.200.20:FF:000028">
    <property type="entry name" value="Mitogen-activated protein kinase"/>
    <property type="match status" value="1"/>
</dbReference>
<keyword evidence="5 10" id="KW-0808">Transferase</keyword>
<dbReference type="VEuPathDB" id="CryptoDB:Vbra_3839"/>
<evidence type="ECO:0000313" key="14">
    <source>
        <dbReference type="Proteomes" id="UP000041254"/>
    </source>
</evidence>
<feature type="region of interest" description="Disordered" evidence="11">
    <location>
        <begin position="515"/>
        <end position="546"/>
    </location>
</feature>
<dbReference type="AlphaFoldDB" id="A0A0G4EIV1"/>
<dbReference type="SUPFAM" id="SSF56112">
    <property type="entry name" value="Protein kinase-like (PK-like)"/>
    <property type="match status" value="1"/>
</dbReference>
<evidence type="ECO:0000256" key="5">
    <source>
        <dbReference type="ARBA" id="ARBA00022679"/>
    </source>
</evidence>
<dbReference type="EC" id="2.7.11.24" evidence="2 10"/>
<keyword evidence="3 10" id="KW-0723">Serine/threonine-protein kinase</keyword>
<organism evidence="13 14">
    <name type="scientific">Vitrella brassicaformis (strain CCMP3155)</name>
    <dbReference type="NCBI Taxonomy" id="1169540"/>
    <lineage>
        <taxon>Eukaryota</taxon>
        <taxon>Sar</taxon>
        <taxon>Alveolata</taxon>
        <taxon>Colpodellida</taxon>
        <taxon>Vitrellaceae</taxon>
        <taxon>Vitrella</taxon>
    </lineage>
</organism>
<keyword evidence="10" id="KW-0460">Magnesium</keyword>
<dbReference type="EMBL" id="CDMY01000239">
    <property type="protein sequence ID" value="CEL95834.1"/>
    <property type="molecule type" value="Genomic_DNA"/>
</dbReference>
<keyword evidence="6 9" id="KW-0547">Nucleotide-binding</keyword>
<evidence type="ECO:0000256" key="1">
    <source>
        <dbReference type="ARBA" id="ARBA00001946"/>
    </source>
</evidence>
<feature type="compositionally biased region" description="Acidic residues" evidence="11">
    <location>
        <begin position="517"/>
        <end position="537"/>
    </location>
</feature>
<dbReference type="InterPro" id="IPR050117">
    <property type="entry name" value="MAPK"/>
</dbReference>
<evidence type="ECO:0000313" key="13">
    <source>
        <dbReference type="EMBL" id="CEL95834.1"/>
    </source>
</evidence>
<keyword evidence="14" id="KW-1185">Reference proteome</keyword>
<dbReference type="InterPro" id="IPR003527">
    <property type="entry name" value="MAP_kinase_CS"/>
</dbReference>
<name>A0A0G4EIV1_VITBC</name>
<accession>A0A0G4EIV1</accession>
<evidence type="ECO:0000256" key="3">
    <source>
        <dbReference type="ARBA" id="ARBA00022527"/>
    </source>
</evidence>
<reference evidence="13 14" key="1">
    <citation type="submission" date="2014-11" db="EMBL/GenBank/DDBJ databases">
        <authorList>
            <person name="Zhu J."/>
            <person name="Qi W."/>
            <person name="Song R."/>
        </authorList>
    </citation>
    <scope>NUCLEOTIDE SEQUENCE [LARGE SCALE GENOMIC DNA]</scope>
</reference>
<dbReference type="PROSITE" id="PS00108">
    <property type="entry name" value="PROTEIN_KINASE_ST"/>
    <property type="match status" value="1"/>
</dbReference>
<dbReference type="STRING" id="1169540.A0A0G4EIV1"/>
<dbReference type="PROSITE" id="PS01351">
    <property type="entry name" value="MAPK"/>
    <property type="match status" value="1"/>
</dbReference>
<protein>
    <recommendedName>
        <fullName evidence="2 10">Mitogen-activated protein kinase</fullName>
        <ecNumber evidence="2 10">2.7.11.24</ecNumber>
    </recommendedName>
</protein>
<feature type="domain" description="Protein kinase" evidence="12">
    <location>
        <begin position="156"/>
        <end position="448"/>
    </location>
</feature>
<dbReference type="InterPro" id="IPR011009">
    <property type="entry name" value="Kinase-like_dom_sf"/>
</dbReference>
<dbReference type="PROSITE" id="PS50011">
    <property type="entry name" value="PROTEIN_KINASE_DOM"/>
    <property type="match status" value="1"/>
</dbReference>
<dbReference type="PhylomeDB" id="A0A0G4EIV1"/>
<dbReference type="InterPro" id="IPR008271">
    <property type="entry name" value="Ser/Thr_kinase_AS"/>
</dbReference>
<dbReference type="SMART" id="SM00220">
    <property type="entry name" value="S_TKc"/>
    <property type="match status" value="1"/>
</dbReference>
<feature type="binding site" evidence="9">
    <location>
        <position position="186"/>
    </location>
    <ligand>
        <name>ATP</name>
        <dbReference type="ChEBI" id="CHEBI:30616"/>
    </ligand>
</feature>
<keyword evidence="8 9" id="KW-0067">ATP-binding</keyword>
<dbReference type="Gene3D" id="1.10.510.10">
    <property type="entry name" value="Transferase(Phosphotransferase) domain 1"/>
    <property type="match status" value="1"/>
</dbReference>
<dbReference type="InParanoid" id="A0A0G4EIV1"/>
<dbReference type="Gene3D" id="3.30.200.20">
    <property type="entry name" value="Phosphorylase Kinase, domain 1"/>
    <property type="match status" value="1"/>
</dbReference>
<evidence type="ECO:0000256" key="6">
    <source>
        <dbReference type="ARBA" id="ARBA00022741"/>
    </source>
</evidence>
<comment type="similarity">
    <text evidence="10">Belongs to the protein kinase superfamily. Ser/Thr protein kinase family. MAP kinase subfamily.</text>
</comment>
<comment type="catalytic activity">
    <reaction evidence="10">
        <text>L-threonyl-[protein] + ATP = O-phospho-L-threonyl-[protein] + ADP + H(+)</text>
        <dbReference type="Rhea" id="RHEA:46608"/>
        <dbReference type="Rhea" id="RHEA-COMP:11060"/>
        <dbReference type="Rhea" id="RHEA-COMP:11605"/>
        <dbReference type="ChEBI" id="CHEBI:15378"/>
        <dbReference type="ChEBI" id="CHEBI:30013"/>
        <dbReference type="ChEBI" id="CHEBI:30616"/>
        <dbReference type="ChEBI" id="CHEBI:61977"/>
        <dbReference type="ChEBI" id="CHEBI:456216"/>
        <dbReference type="EC" id="2.7.11.24"/>
    </reaction>
</comment>
<dbReference type="GO" id="GO:0004707">
    <property type="term" value="F:MAP kinase activity"/>
    <property type="evidence" value="ECO:0007669"/>
    <property type="project" value="UniProtKB-EC"/>
</dbReference>
<keyword evidence="4" id="KW-0597">Phosphoprotein</keyword>
<feature type="region of interest" description="Disordered" evidence="11">
    <location>
        <begin position="1"/>
        <end position="29"/>
    </location>
</feature>
<evidence type="ECO:0000256" key="2">
    <source>
        <dbReference type="ARBA" id="ARBA00012411"/>
    </source>
</evidence>
<proteinExistence type="inferred from homology"/>
<sequence length="546" mass="61860">MLRYPRASEDFRVLDTSGGTSGLHKASDSTIAMSPEQCVGHRDVQMESGESDSPMPDYCKETSNTSLGSLLLESRSTQESLNRGRSVVEGLDVIMCQAEGAFPPPPSPYNALATASHRHGTSTVVRRRVRAVPMLPVPTTETYEIGKETFEVDIKYGDVELIGQGAYGTVASARHRQSGSMVAIKKVTHLFDHSVFAKRTIRELKVLRHLSHENIISLVEIQLPEDKESFEEIYFVTELMQADLGTIIQSRQDLTNEHFQFFVYQILRGLKYVHSCGVIHRDLKPRNLLVNGNCDLKICDFGLARLKGERESFRLSPMTEYVTTRWYRAPEILCSFRYYDEKVDVWSAGCVLAELILRAPIFPGTSTRRQLELICGLIGKPTDGEIDAVNNRRCRDFLSGLPDRQPPLCEIFDGTPVSAHGVDLIGRMLTFDPNKRISVTEALEHPYLANLHCPQDEPGGRLIPLDEFLFEDHEDHEACIRELIYREALHYHPRARSIYERYYKRDDVIYMMMADNKDDDDDDDTNNEGEGEGEGEDEQRADACCR</sequence>
<feature type="compositionally biased region" description="Basic and acidic residues" evidence="11">
    <location>
        <begin position="1"/>
        <end position="13"/>
    </location>
</feature>
<dbReference type="OMA" id="HEDHEAC"/>
<evidence type="ECO:0000256" key="10">
    <source>
        <dbReference type="RuleBase" id="RU361165"/>
    </source>
</evidence>
<dbReference type="PANTHER" id="PTHR24055">
    <property type="entry name" value="MITOGEN-ACTIVATED PROTEIN KINASE"/>
    <property type="match status" value="1"/>
</dbReference>
<gene>
    <name evidence="13" type="ORF">Vbra_3839</name>
</gene>
<dbReference type="OrthoDB" id="192887at2759"/>
<dbReference type="CDD" id="cd07834">
    <property type="entry name" value="STKc_MAPK"/>
    <property type="match status" value="1"/>
</dbReference>
<comment type="activity regulation">
    <text evidence="10">Activated by threonine and tyrosine phosphorylation.</text>
</comment>
<dbReference type="Proteomes" id="UP000041254">
    <property type="component" value="Unassembled WGS sequence"/>
</dbReference>
<comment type="cofactor">
    <cofactor evidence="1 10">
        <name>Mg(2+)</name>
        <dbReference type="ChEBI" id="CHEBI:18420"/>
    </cofactor>
</comment>
<keyword evidence="7 10" id="KW-0418">Kinase</keyword>
<dbReference type="FunFam" id="1.10.510.10:FF:000040">
    <property type="entry name" value="Mitogen-activated protein kinase"/>
    <property type="match status" value="1"/>
</dbReference>
<evidence type="ECO:0000256" key="4">
    <source>
        <dbReference type="ARBA" id="ARBA00022553"/>
    </source>
</evidence>
<dbReference type="InterPro" id="IPR017441">
    <property type="entry name" value="Protein_kinase_ATP_BS"/>
</dbReference>